<keyword evidence="4" id="KW-1185">Reference proteome</keyword>
<dbReference type="PROSITE" id="PS51898">
    <property type="entry name" value="TYR_RECOMBINASE"/>
    <property type="match status" value="1"/>
</dbReference>
<evidence type="ECO:0000313" key="3">
    <source>
        <dbReference type="EMBL" id="ABX08312.1"/>
    </source>
</evidence>
<dbReference type="PANTHER" id="PTHR30349">
    <property type="entry name" value="PHAGE INTEGRASE-RELATED"/>
    <property type="match status" value="1"/>
</dbReference>
<dbReference type="PANTHER" id="PTHR30349:SF94">
    <property type="entry name" value="INTEGRASE_RECOMBINASE HI_1414-RELATED"/>
    <property type="match status" value="1"/>
</dbReference>
<dbReference type="EMBL" id="CP000878">
    <property type="protein sequence ID" value="ABX08312.1"/>
    <property type="molecule type" value="Genomic_DNA"/>
</dbReference>
<dbReference type="GO" id="GO:0015074">
    <property type="term" value="P:DNA integration"/>
    <property type="evidence" value="ECO:0007669"/>
    <property type="project" value="InterPro"/>
</dbReference>
<dbReference type="Pfam" id="PF00589">
    <property type="entry name" value="Phage_integrase"/>
    <property type="match status" value="1"/>
</dbReference>
<dbReference type="Gene3D" id="1.10.443.10">
    <property type="entry name" value="Intergrase catalytic core"/>
    <property type="match status" value="1"/>
</dbReference>
<dbReference type="CDD" id="cd00796">
    <property type="entry name" value="INT_Rci_Hp1_C"/>
    <property type="match status" value="1"/>
</dbReference>
<dbReference type="Proteomes" id="UP000000788">
    <property type="component" value="Chromosome"/>
</dbReference>
<evidence type="ECO:0000259" key="2">
    <source>
        <dbReference type="PROSITE" id="PS51898"/>
    </source>
</evidence>
<proteinExistence type="predicted"/>
<dbReference type="SUPFAM" id="SSF56349">
    <property type="entry name" value="DNA breaking-rejoining enzymes"/>
    <property type="match status" value="1"/>
</dbReference>
<organism evidence="3 4">
    <name type="scientific">Prochlorococcus marinus (strain MIT 9211)</name>
    <dbReference type="NCBI Taxonomy" id="93059"/>
    <lineage>
        <taxon>Bacteria</taxon>
        <taxon>Bacillati</taxon>
        <taxon>Cyanobacteriota</taxon>
        <taxon>Cyanophyceae</taxon>
        <taxon>Synechococcales</taxon>
        <taxon>Prochlorococcaceae</taxon>
        <taxon>Prochlorococcus</taxon>
    </lineage>
</organism>
<dbReference type="InterPro" id="IPR002104">
    <property type="entry name" value="Integrase_catalytic"/>
</dbReference>
<dbReference type="InterPro" id="IPR013762">
    <property type="entry name" value="Integrase-like_cat_sf"/>
</dbReference>
<dbReference type="GO" id="GO:0006310">
    <property type="term" value="P:DNA recombination"/>
    <property type="evidence" value="ECO:0007669"/>
    <property type="project" value="UniProtKB-KW"/>
</dbReference>
<dbReference type="OrthoDB" id="9803188at2"/>
<dbReference type="HOGENOM" id="CLU_027562_32_1_3"/>
<evidence type="ECO:0000256" key="1">
    <source>
        <dbReference type="ARBA" id="ARBA00023172"/>
    </source>
</evidence>
<dbReference type="RefSeq" id="WP_012194936.1">
    <property type="nucleotide sequence ID" value="NC_009976.1"/>
</dbReference>
<gene>
    <name evidence="3" type="ordered locus">P9211_03811</name>
</gene>
<dbReference type="InterPro" id="IPR011010">
    <property type="entry name" value="DNA_brk_join_enz"/>
</dbReference>
<protein>
    <submittedName>
        <fullName evidence="3">Site-specific recombinase XerD</fullName>
    </submittedName>
</protein>
<name>A9BE02_PROM4</name>
<dbReference type="InterPro" id="IPR050090">
    <property type="entry name" value="Tyrosine_recombinase_XerCD"/>
</dbReference>
<feature type="domain" description="Tyr recombinase" evidence="2">
    <location>
        <begin position="159"/>
        <end position="327"/>
    </location>
</feature>
<evidence type="ECO:0000313" key="4">
    <source>
        <dbReference type="Proteomes" id="UP000000788"/>
    </source>
</evidence>
<reference evidence="3 4" key="1">
    <citation type="journal article" date="2007" name="PLoS Genet.">
        <title>Patterns and implications of gene gain and loss in the evolution of Prochlorococcus.</title>
        <authorList>
            <person name="Kettler G.C."/>
            <person name="Martiny A.C."/>
            <person name="Huang K."/>
            <person name="Zucker J."/>
            <person name="Coleman M.L."/>
            <person name="Rodrigue S."/>
            <person name="Chen F."/>
            <person name="Lapidus A."/>
            <person name="Ferriera S."/>
            <person name="Johnson J."/>
            <person name="Steglich C."/>
            <person name="Church G.M."/>
            <person name="Richardson P."/>
            <person name="Chisholm S.W."/>
        </authorList>
    </citation>
    <scope>NUCLEOTIDE SEQUENCE [LARGE SCALE GENOMIC DNA]</scope>
    <source>
        <strain evidence="4">MIT 9211</strain>
    </source>
</reference>
<keyword evidence="1" id="KW-0233">DNA recombination</keyword>
<dbReference type="KEGG" id="pmj:P9211_03811"/>
<dbReference type="eggNOG" id="COG0582">
    <property type="taxonomic scope" value="Bacteria"/>
</dbReference>
<dbReference type="AlphaFoldDB" id="A9BE02"/>
<dbReference type="GO" id="GO:0003677">
    <property type="term" value="F:DNA binding"/>
    <property type="evidence" value="ECO:0007669"/>
    <property type="project" value="InterPro"/>
</dbReference>
<dbReference type="STRING" id="93059.P9211_03811"/>
<accession>A9BE02</accession>
<sequence length="327" mass="37347">MATIRRSGKGWQALIRKKQYQGPKAKTFSSKSQAQLWANAVEGSLKRPTQLDQPPPQILKEAIDLYIDGPLQKHRSGHNEQYPLRAMANSWMGGVLLSEMSIRHFALWRDERLLKVKPNTVMRELRILRVLLDWAKDEQGCLLKSNPARELKVRGTHDARIPHLTKQQEQDLLQQLAQAKNPNHLRLTQLALATGMRRSELLSMKWDDLDLDLRLVCLTRKDCAAQGMQRSERLVPLSPQAVELLAQYPKEQQHIIGLSSGSARHGFDRARKAAGLNQLRFHDLRHIAISKMWAEGMNALQISAISGHKDLRMLMRYSHYQLGYGGK</sequence>